<proteinExistence type="predicted"/>
<protein>
    <submittedName>
        <fullName evidence="1">Phage gp6-like head-tail connector protein</fullName>
    </submittedName>
</protein>
<dbReference type="NCBIfam" id="TIGR01560">
    <property type="entry name" value="put_DNA_pack"/>
    <property type="match status" value="1"/>
</dbReference>
<dbReference type="CDD" id="cd08054">
    <property type="entry name" value="gp6"/>
    <property type="match status" value="1"/>
</dbReference>
<keyword evidence="2" id="KW-1185">Reference proteome</keyword>
<dbReference type="OrthoDB" id="5654at2"/>
<dbReference type="Proteomes" id="UP000236731">
    <property type="component" value="Unassembled WGS sequence"/>
</dbReference>
<dbReference type="EMBL" id="FNUT01000019">
    <property type="protein sequence ID" value="SEG75866.1"/>
    <property type="molecule type" value="Genomic_DNA"/>
</dbReference>
<reference evidence="2" key="1">
    <citation type="submission" date="2016-10" db="EMBL/GenBank/DDBJ databases">
        <authorList>
            <person name="Varghese N."/>
            <person name="Submissions S."/>
        </authorList>
    </citation>
    <scope>NUCLEOTIDE SEQUENCE [LARGE SCALE GENOMIC DNA]</scope>
    <source>
        <strain evidence="2">DSM 22361</strain>
    </source>
</reference>
<organism evidence="1 2">
    <name type="scientific">Sphingobacterium lactis</name>
    <dbReference type="NCBI Taxonomy" id="797291"/>
    <lineage>
        <taxon>Bacteria</taxon>
        <taxon>Pseudomonadati</taxon>
        <taxon>Bacteroidota</taxon>
        <taxon>Sphingobacteriia</taxon>
        <taxon>Sphingobacteriales</taxon>
        <taxon>Sphingobacteriaceae</taxon>
        <taxon>Sphingobacterium</taxon>
    </lineage>
</organism>
<evidence type="ECO:0000313" key="2">
    <source>
        <dbReference type="Proteomes" id="UP000236731"/>
    </source>
</evidence>
<dbReference type="Gene3D" id="1.10.3230.30">
    <property type="entry name" value="Phage gp6-like head-tail connector protein"/>
    <property type="match status" value="1"/>
</dbReference>
<accession>A0A1H6CTY4</accession>
<dbReference type="AlphaFoldDB" id="A0A1H6CTY4"/>
<dbReference type="InterPro" id="IPR006450">
    <property type="entry name" value="Phage_HK97_gp6-like"/>
</dbReference>
<dbReference type="Pfam" id="PF05135">
    <property type="entry name" value="Phage_connect_1"/>
    <property type="match status" value="1"/>
</dbReference>
<gene>
    <name evidence="1" type="ORF">SAMN05421877_11951</name>
</gene>
<sequence length="103" mass="11596">MANPILDDVKTHMNLDGIDDFDALLSRLLVGAIARAENITGRNFTNIADLETYEVMNPEIYKAVLMDVATGFDSRQDNSEGMDNEAVNASIYTYRQYSKRPIF</sequence>
<name>A0A1H6CTY4_9SPHI</name>
<dbReference type="RefSeq" id="WP_103908013.1">
    <property type="nucleotide sequence ID" value="NZ_CP049246.1"/>
</dbReference>
<evidence type="ECO:0000313" key="1">
    <source>
        <dbReference type="EMBL" id="SEG75866.1"/>
    </source>
</evidence>
<dbReference type="InterPro" id="IPR021146">
    <property type="entry name" value="Phage_gp6-like_head-tail"/>
</dbReference>